<dbReference type="InterPro" id="IPR011990">
    <property type="entry name" value="TPR-like_helical_dom_sf"/>
</dbReference>
<proteinExistence type="predicted"/>
<evidence type="ECO:0000256" key="1">
    <source>
        <dbReference type="ARBA" id="ARBA00022737"/>
    </source>
</evidence>
<keyword evidence="2 3" id="KW-0802">TPR repeat</keyword>
<dbReference type="OrthoDB" id="10006270at2759"/>
<keyword evidence="5" id="KW-1185">Reference proteome</keyword>
<dbReference type="EMBL" id="ASPP01027131">
    <property type="protein sequence ID" value="ETO06454.1"/>
    <property type="molecule type" value="Genomic_DNA"/>
</dbReference>
<comment type="caution">
    <text evidence="4">The sequence shown here is derived from an EMBL/GenBank/DDBJ whole genome shotgun (WGS) entry which is preliminary data.</text>
</comment>
<dbReference type="InterPro" id="IPR029030">
    <property type="entry name" value="Caspase-like_dom_sf"/>
</dbReference>
<evidence type="ECO:0000256" key="3">
    <source>
        <dbReference type="PROSITE-ProRule" id="PRU00339"/>
    </source>
</evidence>
<gene>
    <name evidence="4" type="ORF">RFI_30939</name>
</gene>
<sequence>MSSLKAFVTIGLKKYRLELTSLTIESLKQQIVEVAKNDQQGNVIRITGDDGFEIENDQILRQAVENGRINFNAYFQPNNDIIQNKCPLVLLTGAMQYEQHPYLETVKQDLHLLQALFEQQFGYQVSSTYNPQNPSTESLTLSDLNSFTSKHCANLSKDVSASDKPIYDGLIFVWCGHGGIESNESTLITSDNKIKSFNGLQYELLANSDYFAGKPKIFLKIAYNGQAGMERIGINQESEAIEQKQWDNQHKDMFTIIANTTRRLTIHTSENWGWEKGSYFTEVFCQVILNNTNKSLDFIIKHVTKMILDQASGSEVVQTISTLHSDVFLVPSVHSGDNMKNELSLKNITETLDFKKHWKRNWRKSNVEASKFVEKMVNKNEQGLVVVAQHISEWRSTTNVHSFITLVKNKAEKNNLGNTGYMLSKNAIVNEQLKQSISPIQWNTKMHHDIPVQLQDIEEQKQRCLENIFSMMPFSIHNDICYFPLKHLDLIIPMPPSHIIHLGLSVTTKEITTRQSNSTKKSLEIILKIFGANCAIVIALYENLGIAYKNKNQYDKAIEYHEQALEISFNIFGIIHTDIADTYNNLGSTYLSKGLADKAIECHQKALNIRKQIIKKANKDVGDSCWNLGLAFERKGDKETARKYFNEAWKISTAILGEWHKEVLQAKKKVRGLEKNSVNFG</sequence>
<dbReference type="SUPFAM" id="SSF52129">
    <property type="entry name" value="Caspase-like"/>
    <property type="match status" value="1"/>
</dbReference>
<dbReference type="InterPro" id="IPR019734">
    <property type="entry name" value="TPR_rpt"/>
</dbReference>
<dbReference type="Gene3D" id="1.25.40.10">
    <property type="entry name" value="Tetratricopeptide repeat domain"/>
    <property type="match status" value="1"/>
</dbReference>
<evidence type="ECO:0000313" key="5">
    <source>
        <dbReference type="Proteomes" id="UP000023152"/>
    </source>
</evidence>
<dbReference type="PANTHER" id="PTHR45641:SF1">
    <property type="entry name" value="AAA+ ATPASE DOMAIN-CONTAINING PROTEIN"/>
    <property type="match status" value="1"/>
</dbReference>
<accession>X6LXX8</accession>
<name>X6LXX8_RETFI</name>
<feature type="repeat" description="TPR" evidence="3">
    <location>
        <begin position="538"/>
        <end position="571"/>
    </location>
</feature>
<dbReference type="Proteomes" id="UP000023152">
    <property type="component" value="Unassembled WGS sequence"/>
</dbReference>
<dbReference type="Gene3D" id="3.40.50.1460">
    <property type="match status" value="1"/>
</dbReference>
<dbReference type="SUPFAM" id="SSF48452">
    <property type="entry name" value="TPR-like"/>
    <property type="match status" value="1"/>
</dbReference>
<dbReference type="PANTHER" id="PTHR45641">
    <property type="entry name" value="TETRATRICOPEPTIDE REPEAT PROTEIN (AFU_ORTHOLOGUE AFUA_6G03870)"/>
    <property type="match status" value="1"/>
</dbReference>
<organism evidence="4 5">
    <name type="scientific">Reticulomyxa filosa</name>
    <dbReference type="NCBI Taxonomy" id="46433"/>
    <lineage>
        <taxon>Eukaryota</taxon>
        <taxon>Sar</taxon>
        <taxon>Rhizaria</taxon>
        <taxon>Retaria</taxon>
        <taxon>Foraminifera</taxon>
        <taxon>Monothalamids</taxon>
        <taxon>Reticulomyxidae</taxon>
        <taxon>Reticulomyxa</taxon>
    </lineage>
</organism>
<feature type="repeat" description="TPR" evidence="3">
    <location>
        <begin position="580"/>
        <end position="613"/>
    </location>
</feature>
<dbReference type="PROSITE" id="PS50005">
    <property type="entry name" value="TPR"/>
    <property type="match status" value="2"/>
</dbReference>
<dbReference type="AlphaFoldDB" id="X6LXX8"/>
<protein>
    <submittedName>
        <fullName evidence="4">Uncharacterized protein</fullName>
    </submittedName>
</protein>
<dbReference type="PROSITE" id="PS50293">
    <property type="entry name" value="TPR_REGION"/>
    <property type="match status" value="1"/>
</dbReference>
<dbReference type="Pfam" id="PF13424">
    <property type="entry name" value="TPR_12"/>
    <property type="match status" value="2"/>
</dbReference>
<reference evidence="4 5" key="1">
    <citation type="journal article" date="2013" name="Curr. Biol.">
        <title>The Genome of the Foraminiferan Reticulomyxa filosa.</title>
        <authorList>
            <person name="Glockner G."/>
            <person name="Hulsmann N."/>
            <person name="Schleicher M."/>
            <person name="Noegel A.A."/>
            <person name="Eichinger L."/>
            <person name="Gallinger C."/>
            <person name="Pawlowski J."/>
            <person name="Sierra R."/>
            <person name="Euteneuer U."/>
            <person name="Pillet L."/>
            <person name="Moustafa A."/>
            <person name="Platzer M."/>
            <person name="Groth M."/>
            <person name="Szafranski K."/>
            <person name="Schliwa M."/>
        </authorList>
    </citation>
    <scope>NUCLEOTIDE SEQUENCE [LARGE SCALE GENOMIC DNA]</scope>
</reference>
<keyword evidence="1" id="KW-0677">Repeat</keyword>
<evidence type="ECO:0000313" key="4">
    <source>
        <dbReference type="EMBL" id="ETO06454.1"/>
    </source>
</evidence>
<dbReference type="SMART" id="SM00028">
    <property type="entry name" value="TPR"/>
    <property type="match status" value="3"/>
</dbReference>
<evidence type="ECO:0000256" key="2">
    <source>
        <dbReference type="ARBA" id="ARBA00022803"/>
    </source>
</evidence>